<dbReference type="Proteomes" id="UP000000819">
    <property type="component" value="Chromosome IX"/>
</dbReference>
<dbReference type="VEuPathDB" id="MicrosporidiaDB:ECU09_0530"/>
<keyword evidence="4" id="KW-1185">Reference proteome</keyword>
<dbReference type="InterPro" id="IPR012468">
    <property type="entry name" value="DUF1686"/>
</dbReference>
<proteinExistence type="predicted"/>
<evidence type="ECO:0000256" key="1">
    <source>
        <dbReference type="SAM" id="MobiDB-lite"/>
    </source>
</evidence>
<dbReference type="OrthoDB" id="3164380at2759"/>
<feature type="compositionally biased region" description="Basic and acidic residues" evidence="1">
    <location>
        <begin position="296"/>
        <end position="315"/>
    </location>
</feature>
<evidence type="ECO:0000256" key="2">
    <source>
        <dbReference type="SAM" id="Phobius"/>
    </source>
</evidence>
<feature type="transmembrane region" description="Helical" evidence="2">
    <location>
        <begin position="370"/>
        <end position="392"/>
    </location>
</feature>
<dbReference type="HOGENOM" id="CLU_032735_0_0_1"/>
<dbReference type="KEGG" id="ecu:ECU09_0530"/>
<sequence length="627" mass="67602">MEQHKGLKGISASLDSETIDPGQFNEIIARFLEALLFYEEEVLGKVMDSLEMTKKEEGADPSSAFKAVSEALAADSLNALEAALDALEALRKAVSENPITTSSDQDIKLEEFLLCINGLVKEFQDLYKAFIEALKRLLPHIDGSIKIDVKILDQKKVIPLKDVVLSLLGMKEYSIDYNTPLKDFSENMCQLGANALENSFKPIFDSTSSILEKGKEAIESKDISEEQRKGLVDACNALAECLRRLLELHKDSINSLGSGEAFETLFGELKERLEEMVTEAENLQAKIRGPQPIDDDAPKDATPEVPKKDPSKAEGEDKEPLEEAPSPVRRAVASLDTGRPFGNLCVVFVLILAVQGLLRVSGMEHSTPGVSWNTALYSLAVAGAVTYQLWVLAEGCRRGGAGSMARQGWSAVACMAPMLVAVPHAGVIRSSMYSVAVAGLAAVTLYVQDAARRGMPWREACAVGAGNAVLAAACAAGSVAPADGVCGRPFWVWMGVVVFVGLLLAVSYAERGGRGQKAEECGDVVASVLLVTTVVVGTIGSLVCGRAYHEMYVGGGGGSTCRVMRLNDVILVNYPFLFGCCKGSILSRRQQRRAGSRQVFLLCGRRRLCTPQAQGPLKRLFLFPLYS</sequence>
<organism evidence="3 4">
    <name type="scientific">Encephalitozoon cuniculi (strain GB-M1)</name>
    <name type="common">Microsporidian parasite</name>
    <dbReference type="NCBI Taxonomy" id="284813"/>
    <lineage>
        <taxon>Eukaryota</taxon>
        <taxon>Fungi</taxon>
        <taxon>Fungi incertae sedis</taxon>
        <taxon>Microsporidia</taxon>
        <taxon>Unikaryonidae</taxon>
        <taxon>Encephalitozoon</taxon>
    </lineage>
</organism>
<keyword evidence="2" id="KW-1133">Transmembrane helix</keyword>
<feature type="transmembrane region" description="Helical" evidence="2">
    <location>
        <begin position="431"/>
        <end position="448"/>
    </location>
</feature>
<dbReference type="EMBL" id="AL590451">
    <property type="protein sequence ID" value="CAD27025.1"/>
    <property type="molecule type" value="Genomic_DNA"/>
</dbReference>
<dbReference type="RefSeq" id="NP_001402306.1">
    <property type="nucleotide sequence ID" value="NM_001415357.1"/>
</dbReference>
<feature type="transmembrane region" description="Helical" evidence="2">
    <location>
        <begin position="460"/>
        <end position="478"/>
    </location>
</feature>
<keyword evidence="2" id="KW-0472">Membrane</keyword>
<feature type="transmembrane region" description="Helical" evidence="2">
    <location>
        <begin position="340"/>
        <end position="358"/>
    </location>
</feature>
<dbReference type="Pfam" id="PF07937">
    <property type="entry name" value="DUF1686"/>
    <property type="match status" value="1"/>
</dbReference>
<name>Q8STV1_ENCCU</name>
<feature type="transmembrane region" description="Helical" evidence="2">
    <location>
        <begin position="569"/>
        <end position="587"/>
    </location>
</feature>
<dbReference type="AlphaFoldDB" id="Q8STV1"/>
<evidence type="ECO:0000313" key="3">
    <source>
        <dbReference type="EMBL" id="CAD27025.1"/>
    </source>
</evidence>
<feature type="transmembrane region" description="Helical" evidence="2">
    <location>
        <begin position="490"/>
        <end position="509"/>
    </location>
</feature>
<feature type="transmembrane region" description="Helical" evidence="2">
    <location>
        <begin position="521"/>
        <end position="549"/>
    </location>
</feature>
<evidence type="ECO:0000313" key="4">
    <source>
        <dbReference type="Proteomes" id="UP000000819"/>
    </source>
</evidence>
<protein>
    <submittedName>
        <fullName evidence="3">Uncharacterized protein</fullName>
    </submittedName>
</protein>
<reference evidence="3 4" key="2">
    <citation type="journal article" date="2009" name="BMC Genomics">
        <title>Identification of transcriptional signals in Encephalitozoon cuniculi widespread among Microsporidia phylum: support for accurate structural genome annotation.</title>
        <authorList>
            <person name="Peyretaillade E."/>
            <person name="Goncalves O."/>
            <person name="Terrat S."/>
            <person name="Dugat-Bony E."/>
            <person name="Wincker P."/>
            <person name="Cornman R.S."/>
            <person name="Evans J.D."/>
            <person name="Delbac F."/>
            <person name="Peyret P."/>
        </authorList>
    </citation>
    <scope>NUCLEOTIDE SEQUENCE [LARGE SCALE GENOMIC DNA]</scope>
    <source>
        <strain evidence="3 4">GB-M1</strain>
    </source>
</reference>
<dbReference type="GeneID" id="860391"/>
<dbReference type="InParanoid" id="Q8STV1"/>
<accession>Q8STV1</accession>
<feature type="region of interest" description="Disordered" evidence="1">
    <location>
        <begin position="282"/>
        <end position="327"/>
    </location>
</feature>
<keyword evidence="2" id="KW-0812">Transmembrane</keyword>
<reference evidence="3 4" key="1">
    <citation type="journal article" date="2001" name="Nature">
        <title>Genome sequence and gene compaction of the eukaryote parasite Encephalitozoon cuniculi.</title>
        <authorList>
            <person name="Katinka M.D."/>
            <person name="Duprat S."/>
            <person name="Cornillot E."/>
            <person name="Metenier G."/>
            <person name="Thomarat F."/>
            <person name="Prensier G."/>
            <person name="Barbe V."/>
            <person name="Peyretaillade E."/>
            <person name="Brottier P."/>
            <person name="Wincker P."/>
            <person name="Delbac F."/>
            <person name="El Alaoui H."/>
            <person name="Peyret P."/>
            <person name="Saurin W."/>
            <person name="Gouy M."/>
            <person name="Weissenbach J."/>
            <person name="Vivares C.P."/>
        </authorList>
    </citation>
    <scope>NUCLEOTIDE SEQUENCE [LARGE SCALE GENOMIC DNA]</scope>
    <source>
        <strain evidence="3 4">GB-M1</strain>
    </source>
</reference>
<gene>
    <name evidence="3" type="ordered locus">ECU09_0530</name>
</gene>